<feature type="non-terminal residue" evidence="1">
    <location>
        <position position="72"/>
    </location>
</feature>
<dbReference type="EMBL" id="JGCY01000165">
    <property type="protein sequence ID" value="EXY76399.1"/>
    <property type="molecule type" value="Genomic_DNA"/>
</dbReference>
<name>A0A015SW33_BACFG</name>
<gene>
    <name evidence="1" type="ORF">M124_4734</name>
</gene>
<dbReference type="Proteomes" id="UP000020529">
    <property type="component" value="Unassembled WGS sequence"/>
</dbReference>
<comment type="caution">
    <text evidence="1">The sequence shown here is derived from an EMBL/GenBank/DDBJ whole genome shotgun (WGS) entry which is preliminary data.</text>
</comment>
<evidence type="ECO:0000313" key="1">
    <source>
        <dbReference type="EMBL" id="EXY76399.1"/>
    </source>
</evidence>
<reference evidence="1 2" key="1">
    <citation type="submission" date="2014-02" db="EMBL/GenBank/DDBJ databases">
        <authorList>
            <person name="Sears C."/>
            <person name="Carroll K."/>
            <person name="Sack B.R."/>
            <person name="Qadri F."/>
            <person name="Myers L.L."/>
            <person name="Chung G.-T."/>
            <person name="Escheverria P."/>
            <person name="Fraser C.M."/>
            <person name="Sadzewicz L."/>
            <person name="Shefchek K.A."/>
            <person name="Tallon L."/>
            <person name="Das S.P."/>
            <person name="Daugherty S."/>
            <person name="Mongodin E.F."/>
        </authorList>
    </citation>
    <scope>NUCLEOTIDE SEQUENCE [LARGE SCALE GENOMIC DNA]</scope>
    <source>
        <strain evidence="2">3988T(B)14</strain>
    </source>
</reference>
<organism evidence="1 2">
    <name type="scientific">Bacteroides fragilis str. 3988T(B)14</name>
    <dbReference type="NCBI Taxonomy" id="1339315"/>
    <lineage>
        <taxon>Bacteria</taxon>
        <taxon>Pseudomonadati</taxon>
        <taxon>Bacteroidota</taxon>
        <taxon>Bacteroidia</taxon>
        <taxon>Bacteroidales</taxon>
        <taxon>Bacteroidaceae</taxon>
        <taxon>Bacteroides</taxon>
    </lineage>
</organism>
<dbReference type="AlphaFoldDB" id="A0A015SW33"/>
<sequence length="72" mass="8095">MPNWCSASYAIEGDAEEVKSLYKLMKRLQEQKEPSVPNGFGKTWLGCLVNALGGDYNKIHCRGDWSNLEMEG</sequence>
<evidence type="ECO:0000313" key="2">
    <source>
        <dbReference type="Proteomes" id="UP000020529"/>
    </source>
</evidence>
<protein>
    <submittedName>
        <fullName evidence="1">Uncharacterized protein</fullName>
    </submittedName>
</protein>
<proteinExistence type="predicted"/>
<accession>A0A015SW33</accession>